<keyword evidence="2" id="KW-0378">Hydrolase</keyword>
<dbReference type="InterPro" id="IPR012337">
    <property type="entry name" value="RNaseH-like_sf"/>
</dbReference>
<organism evidence="2">
    <name type="scientific">Yersinia pestis</name>
    <dbReference type="NCBI Taxonomy" id="632"/>
    <lineage>
        <taxon>Bacteria</taxon>
        <taxon>Pseudomonadati</taxon>
        <taxon>Pseudomonadota</taxon>
        <taxon>Gammaproteobacteria</taxon>
        <taxon>Enterobacterales</taxon>
        <taxon>Yersiniaceae</taxon>
        <taxon>Yersinia</taxon>
    </lineage>
</organism>
<dbReference type="EMBL" id="KT020860">
    <property type="protein sequence ID" value="AKT73136.1"/>
    <property type="molecule type" value="Genomic_DNA"/>
</dbReference>
<reference evidence="2" key="1">
    <citation type="submission" date="2015-06" db="EMBL/GenBank/DDBJ databases">
        <title>Complete cryptic plasmid (pTP33) assembly of Yersinia pestis biovar Medievalis strain I-2638.</title>
        <authorList>
            <person name="Afanas'ev M.V."/>
            <person name="Tokmakova E.G."/>
            <person name="Polovinkina V.S."/>
            <person name="Sidorova E.A."/>
            <person name="Sinkov V.V."/>
            <person name="Balakhonov S.V."/>
        </authorList>
    </citation>
    <scope>NUCLEOTIDE SEQUENCE</scope>
    <source>
        <strain evidence="2">I-2638</strain>
        <plasmid evidence="2">pTP33</plasmid>
    </source>
</reference>
<dbReference type="InterPro" id="IPR033390">
    <property type="entry name" value="Rv2179c-like"/>
</dbReference>
<dbReference type="InterPro" id="IPR036397">
    <property type="entry name" value="RNaseH_sf"/>
</dbReference>
<evidence type="ECO:0000313" key="2">
    <source>
        <dbReference type="EMBL" id="AKT73136.1"/>
    </source>
</evidence>
<dbReference type="GO" id="GO:0003676">
    <property type="term" value="F:nucleic acid binding"/>
    <property type="evidence" value="ECO:0007669"/>
    <property type="project" value="InterPro"/>
</dbReference>
<keyword evidence="2" id="KW-0614">Plasmid</keyword>
<accession>A0A0K1H130</accession>
<dbReference type="GO" id="GO:0016787">
    <property type="term" value="F:hydrolase activity"/>
    <property type="evidence" value="ECO:0007669"/>
    <property type="project" value="UniProtKB-KW"/>
</dbReference>
<accession>A0A5P8YM98</accession>
<dbReference type="RefSeq" id="WP_016257349.1">
    <property type="nucleotide sequence ID" value="NZ_CP045152.1"/>
</dbReference>
<dbReference type="AlphaFoldDB" id="A0A0K1H130"/>
<dbReference type="EC" id="3.1.11.-" evidence="2"/>
<dbReference type="Gene3D" id="3.30.420.10">
    <property type="entry name" value="Ribonuclease H-like superfamily/Ribonuclease H"/>
    <property type="match status" value="1"/>
</dbReference>
<evidence type="ECO:0000259" key="1">
    <source>
        <dbReference type="Pfam" id="PF16473"/>
    </source>
</evidence>
<feature type="domain" description="3'-5' exoribonuclease Rv2179c-like" evidence="1">
    <location>
        <begin position="1"/>
        <end position="179"/>
    </location>
</feature>
<dbReference type="SUPFAM" id="SSF53098">
    <property type="entry name" value="Ribonuclease H-like"/>
    <property type="match status" value="1"/>
</dbReference>
<geneLocation type="plasmid" evidence="2">
    <name>pTP33</name>
</geneLocation>
<protein>
    <submittedName>
        <fullName evidence="2">Exodeoxyribonuclease VIII</fullName>
        <ecNumber evidence="2">3.1.11.-</ecNumber>
    </submittedName>
</protein>
<sequence>MHVMLDLETMGTGCHAAIVAIGAVLFEPDTGAMSSNFYHIVDLEDAAEYGKLDAGTVKWWLLQSEGARQIFAADEEAVSLTRALVDFSEWLEEHQQHERDTPQVWGNGAGFDCVILRNAFESTGVPVPWKFWHERDVRTVVELGRSILGYDPKRDMPFDGVVHNALADAQHQVRYVSAIIQLLAER</sequence>
<name>A0A0K1H130_YERPE</name>
<proteinExistence type="predicted"/>
<dbReference type="Pfam" id="PF16473">
    <property type="entry name" value="Rv2179c-like"/>
    <property type="match status" value="1"/>
</dbReference>